<dbReference type="GO" id="GO:0016616">
    <property type="term" value="F:oxidoreductase activity, acting on the CH-OH group of donors, NAD or NADP as acceptor"/>
    <property type="evidence" value="ECO:0007669"/>
    <property type="project" value="UniProtKB-ARBA"/>
</dbReference>
<dbReference type="OrthoDB" id="9803333at2"/>
<organism evidence="5 6">
    <name type="scientific">Paenibacillus bovis</name>
    <dbReference type="NCBI Taxonomy" id="1616788"/>
    <lineage>
        <taxon>Bacteria</taxon>
        <taxon>Bacillati</taxon>
        <taxon>Bacillota</taxon>
        <taxon>Bacilli</taxon>
        <taxon>Bacillales</taxon>
        <taxon>Paenibacillaceae</taxon>
        <taxon>Paenibacillus</taxon>
    </lineage>
</organism>
<dbReference type="GO" id="GO:0005975">
    <property type="term" value="P:carbohydrate metabolic process"/>
    <property type="evidence" value="ECO:0007669"/>
    <property type="project" value="UniProtKB-ARBA"/>
</dbReference>
<dbReference type="PRINTS" id="PR00081">
    <property type="entry name" value="GDHRDH"/>
</dbReference>
<dbReference type="PRINTS" id="PR00080">
    <property type="entry name" value="SDRFAMILY"/>
</dbReference>
<dbReference type="Pfam" id="PF00106">
    <property type="entry name" value="adh_short"/>
    <property type="match status" value="1"/>
</dbReference>
<dbReference type="CDD" id="cd08935">
    <property type="entry name" value="mannonate_red_SDR_c"/>
    <property type="match status" value="1"/>
</dbReference>
<evidence type="ECO:0000313" key="6">
    <source>
        <dbReference type="Proteomes" id="UP000078148"/>
    </source>
</evidence>
<gene>
    <name evidence="5" type="ORF">AR543_07365</name>
</gene>
<dbReference type="KEGG" id="pbv:AR543_07365"/>
<dbReference type="InterPro" id="IPR057326">
    <property type="entry name" value="KR_dom"/>
</dbReference>
<name>A0A172ZM08_9BACL</name>
<evidence type="ECO:0000259" key="4">
    <source>
        <dbReference type="SMART" id="SM00822"/>
    </source>
</evidence>
<reference evidence="6" key="1">
    <citation type="submission" date="2015-10" db="EMBL/GenBank/DDBJ databases">
        <title>Genome of Paenibacillus bovis sp. nov.</title>
        <authorList>
            <person name="Wu Z."/>
            <person name="Gao C."/>
            <person name="Liu Z."/>
            <person name="Zheng H."/>
        </authorList>
    </citation>
    <scope>NUCLEOTIDE SEQUENCE [LARGE SCALE GENOMIC DNA]</scope>
    <source>
        <strain evidence="6">BD3526</strain>
    </source>
</reference>
<dbReference type="PANTHER" id="PTHR42760">
    <property type="entry name" value="SHORT-CHAIN DEHYDROGENASES/REDUCTASES FAMILY MEMBER"/>
    <property type="match status" value="1"/>
</dbReference>
<dbReference type="STRING" id="1616788.AR543_07365"/>
<accession>A0A172ZM08</accession>
<dbReference type="AlphaFoldDB" id="A0A172ZM08"/>
<feature type="domain" description="Ketoreductase" evidence="4">
    <location>
        <begin position="10"/>
        <end position="208"/>
    </location>
</feature>
<dbReference type="Gene3D" id="3.40.50.720">
    <property type="entry name" value="NAD(P)-binding Rossmann-like Domain"/>
    <property type="match status" value="1"/>
</dbReference>
<evidence type="ECO:0000256" key="3">
    <source>
        <dbReference type="RuleBase" id="RU000363"/>
    </source>
</evidence>
<keyword evidence="2" id="KW-0560">Oxidoreductase</keyword>
<dbReference type="InterPro" id="IPR020904">
    <property type="entry name" value="Sc_DH/Rdtase_CS"/>
</dbReference>
<dbReference type="FunFam" id="3.40.50.720:FF:000240">
    <property type="entry name" value="SDR family oxidoreductase"/>
    <property type="match status" value="1"/>
</dbReference>
<dbReference type="InterPro" id="IPR002347">
    <property type="entry name" value="SDR_fam"/>
</dbReference>
<comment type="similarity">
    <text evidence="1 3">Belongs to the short-chain dehydrogenases/reductases (SDR) family.</text>
</comment>
<dbReference type="SUPFAM" id="SSF51735">
    <property type="entry name" value="NAD(P)-binding Rossmann-fold domains"/>
    <property type="match status" value="1"/>
</dbReference>
<dbReference type="PANTHER" id="PTHR42760:SF115">
    <property type="entry name" value="3-OXOACYL-[ACYL-CARRIER-PROTEIN] REDUCTASE FABG"/>
    <property type="match status" value="1"/>
</dbReference>
<dbReference type="NCBIfam" id="NF006132">
    <property type="entry name" value="PRK08277.1"/>
    <property type="match status" value="1"/>
</dbReference>
<sequence length="281" mass="30039">MPLHEGLQGKVAVITGGAGVLCRAMALELAHQGCHIAILNRTVEKGEQLAEEIRQLGVQSIAVGCDVTSEDSVILAETAVTTQLGPCDILINGAGGNRPDANTTEEGFREEDLNDELKKTFYDIRIDGFRQVLDLNMTGTLIPTQVFSRHMTGRPGATIINISSMSAFAPMTKVPAYSAAKAAINNFTQWLAVHFADAGIRVNAIAPGFFLTTQNEKLLKNDDGSLTARSEKILAHTPMNRFGVPEDLLGTLLWLADTHTSGFVTGIVVPVDGGFMAYSGV</sequence>
<dbReference type="EMBL" id="CP013023">
    <property type="protein sequence ID" value="ANF98685.1"/>
    <property type="molecule type" value="Genomic_DNA"/>
</dbReference>
<dbReference type="Proteomes" id="UP000078148">
    <property type="component" value="Chromosome"/>
</dbReference>
<evidence type="ECO:0000256" key="2">
    <source>
        <dbReference type="ARBA" id="ARBA00023002"/>
    </source>
</evidence>
<evidence type="ECO:0000256" key="1">
    <source>
        <dbReference type="ARBA" id="ARBA00006484"/>
    </source>
</evidence>
<evidence type="ECO:0000313" key="5">
    <source>
        <dbReference type="EMBL" id="ANF98685.1"/>
    </source>
</evidence>
<keyword evidence="6" id="KW-1185">Reference proteome</keyword>
<protein>
    <submittedName>
        <fullName evidence="5">D-mannonate oxidoreductase</fullName>
    </submittedName>
</protein>
<dbReference type="RefSeq" id="WP_060536681.1">
    <property type="nucleotide sequence ID" value="NZ_CP013023.1"/>
</dbReference>
<dbReference type="SMART" id="SM00822">
    <property type="entry name" value="PKS_KR"/>
    <property type="match status" value="1"/>
</dbReference>
<dbReference type="InterPro" id="IPR036291">
    <property type="entry name" value="NAD(P)-bd_dom_sf"/>
</dbReference>
<dbReference type="PROSITE" id="PS00061">
    <property type="entry name" value="ADH_SHORT"/>
    <property type="match status" value="1"/>
</dbReference>
<proteinExistence type="inferred from homology"/>
<reference evidence="5 6" key="2">
    <citation type="journal article" date="2016" name="Int. J. Syst. Evol. Microbiol.">
        <title>Paenibacillus bovis sp. nov., isolated from raw yak (Bos grunniens) milk.</title>
        <authorList>
            <person name="Gao C."/>
            <person name="Han J."/>
            <person name="Liu Z."/>
            <person name="Xu X."/>
            <person name="Hang F."/>
            <person name="Wu Z."/>
        </authorList>
    </citation>
    <scope>NUCLEOTIDE SEQUENCE [LARGE SCALE GENOMIC DNA]</scope>
    <source>
        <strain evidence="5 6">BD3526</strain>
    </source>
</reference>